<feature type="transmembrane region" description="Helical" evidence="5">
    <location>
        <begin position="122"/>
        <end position="147"/>
    </location>
</feature>
<evidence type="ECO:0000313" key="9">
    <source>
        <dbReference type="EMBL" id="PIR93563.1"/>
    </source>
</evidence>
<reference evidence="10" key="1">
    <citation type="submission" date="2017-09" db="EMBL/GenBank/DDBJ databases">
        <title>Depth-based differentiation of microbial function through sediment-hosted aquifers and enrichment of novel symbionts in the deep terrestrial subsurface.</title>
        <authorList>
            <person name="Probst A.J."/>
            <person name="Ladd B."/>
            <person name="Jarett J.K."/>
            <person name="Geller-Mcgrath D.E."/>
            <person name="Sieber C.M.K."/>
            <person name="Emerson J.B."/>
            <person name="Anantharaman K."/>
            <person name="Thomas B.C."/>
            <person name="Malmstrom R."/>
            <person name="Stieglmeier M."/>
            <person name="Klingl A."/>
            <person name="Woyke T."/>
            <person name="Ryan C.M."/>
            <person name="Banfield J.F."/>
        </authorList>
    </citation>
    <scope>NUCLEOTIDE SEQUENCE [LARGE SCALE GENOMIC DNA]</scope>
</reference>
<keyword evidence="2 5" id="KW-0812">Transmembrane</keyword>
<dbReference type="AlphaFoldDB" id="A0A2H0V3A1"/>
<dbReference type="InterPro" id="IPR007267">
    <property type="entry name" value="GtrA_DPMS_TM"/>
</dbReference>
<sequence>MIKEIYRKLKKSAQKYLPGYYLVDKYKIYIKYLMSGGAAATTDFGLLYIFTEELGLWYLFSAVFAFSIAFFVSFFLQKFWTFRDTDLKEMRKQMGVYLTVALINLAVNSAGIFLLVEKFGMWYMLAQVIMGFLLAVSSFIIYNFFIFSGESNSNGNKEEKNGQRKNVLIAAGIYPPDIGGPATYVSTLEEELPKYGWQIKVVTYSDFAEILNPKPKTQNNNKIQNSNVQIYRVSRKQNKLLRYFKYAWQVYKLIPWADIVYAQGPVSEGYPAYLACKFRRQPYILKVVGDYAWEQMQVGRDVALPRLGAEVEYFITPDEFQDKKFDKKTERKRKIQMIVAKNADRIIVPSNYLKKIVTWWGVDKNKINVVYNAVEFKNVEPVRKSSDERWLISVARLVPWKGMSALIDVLKILNIKYLILNIIGEGSEIENLKSKTKELKLENKVQFLGKLPHNEAMSYVKAADVFVLNTGYEGLPHTVLEAMNLGVPVITTDVCGNPEVVENNKTGLLVEYNNKEQIKGAILKLLNDGELRSKLVNNAKQSLGKFDKQEMINKTIEVLMRFPLSRE</sequence>
<organism evidence="9 10">
    <name type="scientific">Candidatus Falkowbacteria bacterium CG10_big_fil_rev_8_21_14_0_10_43_10</name>
    <dbReference type="NCBI Taxonomy" id="1974567"/>
    <lineage>
        <taxon>Bacteria</taxon>
        <taxon>Candidatus Falkowiibacteriota</taxon>
    </lineage>
</organism>
<dbReference type="PANTHER" id="PTHR12526:SF630">
    <property type="entry name" value="GLYCOSYLTRANSFERASE"/>
    <property type="match status" value="1"/>
</dbReference>
<accession>A0A2H0V3A1</accession>
<proteinExistence type="predicted"/>
<dbReference type="InterPro" id="IPR028098">
    <property type="entry name" value="Glyco_trans_4-like_N"/>
</dbReference>
<dbReference type="PANTHER" id="PTHR12526">
    <property type="entry name" value="GLYCOSYLTRANSFERASE"/>
    <property type="match status" value="1"/>
</dbReference>
<evidence type="ECO:0000256" key="4">
    <source>
        <dbReference type="ARBA" id="ARBA00023136"/>
    </source>
</evidence>
<evidence type="ECO:0000256" key="5">
    <source>
        <dbReference type="SAM" id="Phobius"/>
    </source>
</evidence>
<feature type="domain" description="GtrA/DPMS transmembrane" evidence="7">
    <location>
        <begin position="31"/>
        <end position="147"/>
    </location>
</feature>
<dbReference type="Pfam" id="PF04138">
    <property type="entry name" value="GtrA_DPMS_TM"/>
    <property type="match status" value="1"/>
</dbReference>
<feature type="transmembrane region" description="Helical" evidence="5">
    <location>
        <begin position="32"/>
        <end position="50"/>
    </location>
</feature>
<feature type="domain" description="Glycosyltransferase subfamily 4-like N-terminal" evidence="8">
    <location>
        <begin position="178"/>
        <end position="375"/>
    </location>
</feature>
<evidence type="ECO:0000259" key="7">
    <source>
        <dbReference type="Pfam" id="PF04138"/>
    </source>
</evidence>
<dbReference type="SUPFAM" id="SSF103473">
    <property type="entry name" value="MFS general substrate transporter"/>
    <property type="match status" value="1"/>
</dbReference>
<evidence type="ECO:0000259" key="6">
    <source>
        <dbReference type="Pfam" id="PF00534"/>
    </source>
</evidence>
<keyword evidence="4 5" id="KW-0472">Membrane</keyword>
<gene>
    <name evidence="9" type="ORF">COT99_00130</name>
</gene>
<evidence type="ECO:0000313" key="10">
    <source>
        <dbReference type="Proteomes" id="UP000228626"/>
    </source>
</evidence>
<dbReference type="Pfam" id="PF00534">
    <property type="entry name" value="Glycos_transf_1"/>
    <property type="match status" value="1"/>
</dbReference>
<dbReference type="SUPFAM" id="SSF53756">
    <property type="entry name" value="UDP-Glycosyltransferase/glycogen phosphorylase"/>
    <property type="match status" value="1"/>
</dbReference>
<dbReference type="Gene3D" id="3.40.50.2000">
    <property type="entry name" value="Glycogen Phosphorylase B"/>
    <property type="match status" value="2"/>
</dbReference>
<protein>
    <recommendedName>
        <fullName evidence="11">Glycosyl transferase family 1 domain-containing protein</fullName>
    </recommendedName>
</protein>
<dbReference type="GO" id="GO:0000271">
    <property type="term" value="P:polysaccharide biosynthetic process"/>
    <property type="evidence" value="ECO:0007669"/>
    <property type="project" value="InterPro"/>
</dbReference>
<dbReference type="InterPro" id="IPR036259">
    <property type="entry name" value="MFS_trans_sf"/>
</dbReference>
<evidence type="ECO:0000256" key="1">
    <source>
        <dbReference type="ARBA" id="ARBA00004141"/>
    </source>
</evidence>
<dbReference type="InterPro" id="IPR001296">
    <property type="entry name" value="Glyco_trans_1"/>
</dbReference>
<evidence type="ECO:0000259" key="8">
    <source>
        <dbReference type="Pfam" id="PF13439"/>
    </source>
</evidence>
<dbReference type="Pfam" id="PF13439">
    <property type="entry name" value="Glyco_transf_4"/>
    <property type="match status" value="1"/>
</dbReference>
<feature type="transmembrane region" description="Helical" evidence="5">
    <location>
        <begin position="96"/>
        <end position="116"/>
    </location>
</feature>
<dbReference type="EMBL" id="PFAR01000001">
    <property type="protein sequence ID" value="PIR93563.1"/>
    <property type="molecule type" value="Genomic_DNA"/>
</dbReference>
<name>A0A2H0V3A1_9BACT</name>
<comment type="caution">
    <text evidence="9">The sequence shown here is derived from an EMBL/GenBank/DDBJ whole genome shotgun (WGS) entry which is preliminary data.</text>
</comment>
<feature type="domain" description="Glycosyl transferase family 1" evidence="6">
    <location>
        <begin position="381"/>
        <end position="541"/>
    </location>
</feature>
<feature type="transmembrane region" description="Helical" evidence="5">
    <location>
        <begin position="56"/>
        <end position="76"/>
    </location>
</feature>
<dbReference type="GO" id="GO:0016757">
    <property type="term" value="F:glycosyltransferase activity"/>
    <property type="evidence" value="ECO:0007669"/>
    <property type="project" value="InterPro"/>
</dbReference>
<dbReference type="Proteomes" id="UP000228626">
    <property type="component" value="Unassembled WGS sequence"/>
</dbReference>
<comment type="subcellular location">
    <subcellularLocation>
        <location evidence="1">Membrane</location>
        <topology evidence="1">Multi-pass membrane protein</topology>
    </subcellularLocation>
</comment>
<dbReference type="CDD" id="cd03801">
    <property type="entry name" value="GT4_PimA-like"/>
    <property type="match status" value="1"/>
</dbReference>
<keyword evidence="3 5" id="KW-1133">Transmembrane helix</keyword>
<evidence type="ECO:0008006" key="11">
    <source>
        <dbReference type="Google" id="ProtNLM"/>
    </source>
</evidence>
<evidence type="ECO:0000256" key="2">
    <source>
        <dbReference type="ARBA" id="ARBA00022692"/>
    </source>
</evidence>
<evidence type="ECO:0000256" key="3">
    <source>
        <dbReference type="ARBA" id="ARBA00022989"/>
    </source>
</evidence>
<dbReference type="GO" id="GO:0016020">
    <property type="term" value="C:membrane"/>
    <property type="evidence" value="ECO:0007669"/>
    <property type="project" value="UniProtKB-SubCell"/>
</dbReference>